<dbReference type="Pfam" id="PF07859">
    <property type="entry name" value="Abhydrolase_3"/>
    <property type="match status" value="1"/>
</dbReference>
<organism evidence="4 5">
    <name type="scientific">Roseateles aquatilis</name>
    <dbReference type="NCBI Taxonomy" id="431061"/>
    <lineage>
        <taxon>Bacteria</taxon>
        <taxon>Pseudomonadati</taxon>
        <taxon>Pseudomonadota</taxon>
        <taxon>Betaproteobacteria</taxon>
        <taxon>Burkholderiales</taxon>
        <taxon>Sphaerotilaceae</taxon>
        <taxon>Roseateles</taxon>
    </lineage>
</organism>
<comment type="caution">
    <text evidence="4">The sequence shown here is derived from an EMBL/GenBank/DDBJ whole genome shotgun (WGS) entry which is preliminary data.</text>
</comment>
<protein>
    <recommendedName>
        <fullName evidence="3">Alpha/beta hydrolase fold-3 domain-containing protein</fullName>
    </recommendedName>
</protein>
<dbReference type="SUPFAM" id="SSF53474">
    <property type="entry name" value="alpha/beta-Hydrolases"/>
    <property type="match status" value="1"/>
</dbReference>
<dbReference type="OrthoDB" id="9794445at2"/>
<keyword evidence="2" id="KW-0378">Hydrolase</keyword>
<evidence type="ECO:0000259" key="3">
    <source>
        <dbReference type="Pfam" id="PF07859"/>
    </source>
</evidence>
<proteinExistence type="inferred from homology"/>
<dbReference type="RefSeq" id="WP_088385318.1">
    <property type="nucleotide sequence ID" value="NZ_NIOF01000005.1"/>
</dbReference>
<dbReference type="EMBL" id="NIOF01000005">
    <property type="protein sequence ID" value="OWQ90298.1"/>
    <property type="molecule type" value="Genomic_DNA"/>
</dbReference>
<keyword evidence="5" id="KW-1185">Reference proteome</keyword>
<gene>
    <name evidence="4" type="ORF">CDN99_13075</name>
</gene>
<dbReference type="PANTHER" id="PTHR48081">
    <property type="entry name" value="AB HYDROLASE SUPERFAMILY PROTEIN C4A8.06C"/>
    <property type="match status" value="1"/>
</dbReference>
<dbReference type="GO" id="GO:0016787">
    <property type="term" value="F:hydrolase activity"/>
    <property type="evidence" value="ECO:0007669"/>
    <property type="project" value="UniProtKB-KW"/>
</dbReference>
<dbReference type="PANTHER" id="PTHR48081:SF8">
    <property type="entry name" value="ALPHA_BETA HYDROLASE FOLD-3 DOMAIN-CONTAINING PROTEIN-RELATED"/>
    <property type="match status" value="1"/>
</dbReference>
<dbReference type="InterPro" id="IPR013094">
    <property type="entry name" value="AB_hydrolase_3"/>
</dbReference>
<dbReference type="PROSITE" id="PS01173">
    <property type="entry name" value="LIPASE_GDXG_HIS"/>
    <property type="match status" value="1"/>
</dbReference>
<feature type="domain" description="Alpha/beta hydrolase fold-3" evidence="3">
    <location>
        <begin position="52"/>
        <end position="249"/>
    </location>
</feature>
<evidence type="ECO:0000313" key="5">
    <source>
        <dbReference type="Proteomes" id="UP000197468"/>
    </source>
</evidence>
<evidence type="ECO:0000256" key="1">
    <source>
        <dbReference type="ARBA" id="ARBA00010515"/>
    </source>
</evidence>
<dbReference type="Gene3D" id="3.40.50.1820">
    <property type="entry name" value="alpha/beta hydrolase"/>
    <property type="match status" value="1"/>
</dbReference>
<dbReference type="InterPro" id="IPR029058">
    <property type="entry name" value="AB_hydrolase_fold"/>
</dbReference>
<reference evidence="4 5" key="1">
    <citation type="journal article" date="2008" name="Int. J. Syst. Evol. Microbiol.">
        <title>Description of Roseateles aquatilis sp. nov. and Roseateles terrae sp. nov., in the class Betaproteobacteria, and emended description of the genus Roseateles.</title>
        <authorList>
            <person name="Gomila M."/>
            <person name="Bowien B."/>
            <person name="Falsen E."/>
            <person name="Moore E.R."/>
            <person name="Lalucat J."/>
        </authorList>
    </citation>
    <scope>NUCLEOTIDE SEQUENCE [LARGE SCALE GENOMIC DNA]</scope>
    <source>
        <strain evidence="4 5">CCUG 48205</strain>
    </source>
</reference>
<evidence type="ECO:0000313" key="4">
    <source>
        <dbReference type="EMBL" id="OWQ90298.1"/>
    </source>
</evidence>
<name>A0A246JCJ7_9BURK</name>
<sequence>MNACPFAEQAFGAAMDALPLTSCHDDLLPAGDGVLPVRVYKGAARRKDAPVVMHLHGGAFTGGDLDSGELVSRLLADAGAVVVDVDYPTGHDKVFPTALKALDALLAGLHKARARLSGKGAPVLVAGEEAGGNLAAALALMARDQGHRKLAGQILIGPMLNPCLATASLRQAEAGDGQCRWTHGWRAYLGECEEGDHPYAAPACTNRLAGLVPALVVSTEDDPMRDEAIAYARAMKRAGVDVQQALIPGPSGWPQSLMKLPALASLQLPWAGALRQRLADFLSLIPPAGASRAPGLKPAV</sequence>
<dbReference type="Proteomes" id="UP000197468">
    <property type="component" value="Unassembled WGS sequence"/>
</dbReference>
<evidence type="ECO:0000256" key="2">
    <source>
        <dbReference type="ARBA" id="ARBA00022801"/>
    </source>
</evidence>
<dbReference type="InterPro" id="IPR050300">
    <property type="entry name" value="GDXG_lipolytic_enzyme"/>
</dbReference>
<accession>A0A246JCJ7</accession>
<dbReference type="AlphaFoldDB" id="A0A246JCJ7"/>
<dbReference type="InterPro" id="IPR002168">
    <property type="entry name" value="Lipase_GDXG_HIS_AS"/>
</dbReference>
<comment type="similarity">
    <text evidence="1">Belongs to the 'GDXG' lipolytic enzyme family.</text>
</comment>